<dbReference type="EMBL" id="ARYC01003305">
    <property type="protein sequence ID" value="KEJ82841.1"/>
    <property type="molecule type" value="Genomic_DNA"/>
</dbReference>
<comment type="caution">
    <text evidence="2">The sequence shown here is derived from an EMBL/GenBank/DDBJ whole genome shotgun (WGS) entry which is preliminary data.</text>
</comment>
<evidence type="ECO:0000313" key="2">
    <source>
        <dbReference type="EMBL" id="KEJ82841.1"/>
    </source>
</evidence>
<dbReference type="Proteomes" id="UP000053232">
    <property type="component" value="Unassembled WGS sequence"/>
</dbReference>
<feature type="domain" description="NrS-1 polymerase-like helicase" evidence="1">
    <location>
        <begin position="271"/>
        <end position="372"/>
    </location>
</feature>
<proteinExistence type="predicted"/>
<reference evidence="3" key="1">
    <citation type="journal article" date="2014" name="Cell">
        <title>The Architecture of a Scrambled Genome Reveals Massive Levels of Genomic Rearrangement during Development.</title>
        <authorList>
            <person name="Chen X."/>
            <person name="Bracht J.R."/>
            <person name="Goldman A.D."/>
            <person name="Dolzhenko E."/>
            <person name="Clay D.M."/>
            <person name="Swart E.C."/>
            <person name="Perlman D.H."/>
            <person name="Doak T.G."/>
            <person name="Stuart A."/>
            <person name="Amemiya C.T."/>
            <person name="Sebra R.P."/>
            <person name="Landweber L.F."/>
        </authorList>
    </citation>
    <scope>NUCLEOTIDE SEQUENCE [LARGE SCALE GENOMIC DNA]</scope>
    <source>
        <strain evidence="3">JRB310</strain>
    </source>
</reference>
<evidence type="ECO:0000259" key="1">
    <source>
        <dbReference type="Pfam" id="PF19263"/>
    </source>
</evidence>
<accession>A0A073I029</accession>
<sequence length="446" mass="52272">MEKKNQQVGEKPNERHYFVLEIDTDQAKDIHTQVVEAMSKATTRFSHALIIQSTAENKTRQYLTIHLKQDGLGLTKNYFSKSEYLGHQKLTSLQLSYSVVGKVQIRKLFANKDQLTLQCGDTEHFRAFIDFLKLQARNQESRQSSARTSSKTQDRISGTFKELYRTQQINSVANMYEKYQDDSEMCEKIVRNHKTLATYQSFEQQIISRPTPKQTKFQSLVGFLQRVDTQSPHLQKLDKSLLQEMQYYDIVDKLYRVIFRKCQDKINVVWLYGHPNTGKTTIAKYLRKIFITEDFRILNRSFCVDPCKSISEQQIVIMDEIKMDLIYDTEKIDDLKRFFEGEGYPVNLKYKSPVVRFEKCQVIAISNQLPLDRMNELDQKSFEARMMKAEFTGSMQRQDEKFPFNEVELAIYFQQRLIEDGDSDLLVDEPTVAENTYVEEEAAKPK</sequence>
<protein>
    <recommendedName>
        <fullName evidence="1">NrS-1 polymerase-like helicase domain-containing protein</fullName>
    </recommendedName>
</protein>
<dbReference type="Pfam" id="PF19263">
    <property type="entry name" value="DUF5906"/>
    <property type="match status" value="1"/>
</dbReference>
<dbReference type="InterPro" id="IPR027417">
    <property type="entry name" value="P-loop_NTPase"/>
</dbReference>
<dbReference type="InterPro" id="IPR045455">
    <property type="entry name" value="NrS-1_pol-like_helicase"/>
</dbReference>
<dbReference type="AlphaFoldDB" id="A0A073I029"/>
<dbReference type="Gene3D" id="3.40.50.300">
    <property type="entry name" value="P-loop containing nucleotide triphosphate hydrolases"/>
    <property type="match status" value="1"/>
</dbReference>
<dbReference type="SUPFAM" id="SSF52540">
    <property type="entry name" value="P-loop containing nucleoside triphosphate hydrolases"/>
    <property type="match status" value="1"/>
</dbReference>
<name>A0A073I029_9SPIT</name>
<evidence type="ECO:0000313" key="3">
    <source>
        <dbReference type="Proteomes" id="UP000053232"/>
    </source>
</evidence>
<keyword evidence="3" id="KW-1185">Reference proteome</keyword>
<gene>
    <name evidence="2" type="ORF">OXYTRIMIC_311</name>
</gene>
<organism evidence="2 3">
    <name type="scientific">Oxytricha trifallax</name>
    <dbReference type="NCBI Taxonomy" id="1172189"/>
    <lineage>
        <taxon>Eukaryota</taxon>
        <taxon>Sar</taxon>
        <taxon>Alveolata</taxon>
        <taxon>Ciliophora</taxon>
        <taxon>Intramacronucleata</taxon>
        <taxon>Spirotrichea</taxon>
        <taxon>Stichotrichia</taxon>
        <taxon>Sporadotrichida</taxon>
        <taxon>Oxytrichidae</taxon>
        <taxon>Oxytrichinae</taxon>
        <taxon>Oxytricha</taxon>
    </lineage>
</organism>